<dbReference type="Pfam" id="PF11303">
    <property type="entry name" value="DUF3105"/>
    <property type="match status" value="1"/>
</dbReference>
<keyword evidence="3" id="KW-0732">Signal</keyword>
<proteinExistence type="predicted"/>
<keyword evidence="2" id="KW-1133">Transmembrane helix</keyword>
<feature type="chain" id="PRO_5041685062" evidence="3">
    <location>
        <begin position="23"/>
        <end position="436"/>
    </location>
</feature>
<dbReference type="RefSeq" id="XP_054857344.1">
    <property type="nucleotide sequence ID" value="XM_055001369.1"/>
</dbReference>
<evidence type="ECO:0000256" key="1">
    <source>
        <dbReference type="SAM" id="MobiDB-lite"/>
    </source>
</evidence>
<evidence type="ECO:0000256" key="3">
    <source>
        <dbReference type="SAM" id="SignalP"/>
    </source>
</evidence>
<feature type="compositionally biased region" description="Polar residues" evidence="1">
    <location>
        <begin position="427"/>
        <end position="436"/>
    </location>
</feature>
<dbReference type="GO" id="GO:0005737">
    <property type="term" value="C:cytoplasm"/>
    <property type="evidence" value="ECO:0007669"/>
    <property type="project" value="TreeGrafter"/>
</dbReference>
<feature type="region of interest" description="Disordered" evidence="1">
    <location>
        <begin position="232"/>
        <end position="255"/>
    </location>
</feature>
<feature type="compositionally biased region" description="Basic residues" evidence="1">
    <location>
        <begin position="410"/>
        <end position="422"/>
    </location>
</feature>
<dbReference type="CTD" id="90313"/>
<organism evidence="4 5">
    <name type="scientific">Eublepharis macularius</name>
    <name type="common">Leopard gecko</name>
    <name type="synonym">Cyrtodactylus macularius</name>
    <dbReference type="NCBI Taxonomy" id="481883"/>
    <lineage>
        <taxon>Eukaryota</taxon>
        <taxon>Metazoa</taxon>
        <taxon>Chordata</taxon>
        <taxon>Craniata</taxon>
        <taxon>Vertebrata</taxon>
        <taxon>Euteleostomi</taxon>
        <taxon>Lepidosauria</taxon>
        <taxon>Squamata</taxon>
        <taxon>Bifurcata</taxon>
        <taxon>Gekkota</taxon>
        <taxon>Eublepharidae</taxon>
        <taxon>Eublepharinae</taxon>
        <taxon>Eublepharis</taxon>
    </lineage>
</organism>
<feature type="transmembrane region" description="Helical" evidence="2">
    <location>
        <begin position="353"/>
        <end position="373"/>
    </location>
</feature>
<dbReference type="InterPro" id="IPR021454">
    <property type="entry name" value="DUF3105"/>
</dbReference>
<keyword evidence="2" id="KW-0472">Membrane</keyword>
<dbReference type="GeneID" id="129344595"/>
<evidence type="ECO:0000256" key="2">
    <source>
        <dbReference type="SAM" id="Phobius"/>
    </source>
</evidence>
<reference evidence="5" key="1">
    <citation type="submission" date="2025-08" db="UniProtKB">
        <authorList>
            <consortium name="RefSeq"/>
        </authorList>
    </citation>
    <scope>IDENTIFICATION</scope>
    <source>
        <tissue evidence="5">Blood</tissue>
    </source>
</reference>
<dbReference type="PANTHER" id="PTHR34179:SF1">
    <property type="entry name" value="TUMOR PROTEIN P53-INDUCIBLE PROTEIN 13"/>
    <property type="match status" value="1"/>
</dbReference>
<feature type="signal peptide" evidence="3">
    <location>
        <begin position="1"/>
        <end position="22"/>
    </location>
</feature>
<gene>
    <name evidence="5" type="primary">TP53I13</name>
</gene>
<keyword evidence="4" id="KW-1185">Reference proteome</keyword>
<evidence type="ECO:0000313" key="5">
    <source>
        <dbReference type="RefSeq" id="XP_054857344.1"/>
    </source>
</evidence>
<sequence length="436" mass="48637">MGEPPPPPLLLLLLSLAGRGAAAEPSFQQDLPPEAHYRCLGRSWPIPQQVCRVLSKTYQAEDSKIVVDAKIVYNQSIPHSGPHRPFGVAAGEYRYCPPQRWLHNLKQGGVAFLYHPCAHPSLRGQLTLLARACLPDYILTPYGGLTQEWPLALVAWGATLQMAKVELTQAVAWLKRHAAPKRRGNPWAGRRYRHWMTRPAVRAVGRDVCPAHRMQVLQKLLCHLDTNRRRRALQASDRQGTEHHPHGSRERNLAVARHSRDKIIALPSASSKLQAKRKDVLEPVVANGSSQMSILAQLGTRPSVTIGQTARGTALKLTCPCADGDHHQAPGQPLKAKAEEVGKHVRTPRTEEAAWAASALTFLLIMLTLAVLYTRLHRNCRRSHSLYWTMSAEDGHDTVATVIKRRILSAQSRRKKRPRLQQHRALLQTTSSDSSE</sequence>
<protein>
    <submittedName>
        <fullName evidence="5">Tumor protein p53-inducible protein 13 isoform X1</fullName>
    </submittedName>
</protein>
<dbReference type="Proteomes" id="UP001190640">
    <property type="component" value="Chromosome 17"/>
</dbReference>
<accession>A0AA97LJ66</accession>
<name>A0AA97LJ66_EUBMA</name>
<feature type="region of interest" description="Disordered" evidence="1">
    <location>
        <begin position="410"/>
        <end position="436"/>
    </location>
</feature>
<feature type="compositionally biased region" description="Basic and acidic residues" evidence="1">
    <location>
        <begin position="239"/>
        <end position="252"/>
    </location>
</feature>
<keyword evidence="2" id="KW-0812">Transmembrane</keyword>
<dbReference type="PANTHER" id="PTHR34179">
    <property type="entry name" value="TUMOR PROTEIN P53-INDUCIBLE PROTEIN 13"/>
    <property type="match status" value="1"/>
</dbReference>
<evidence type="ECO:0000313" key="4">
    <source>
        <dbReference type="Proteomes" id="UP001190640"/>
    </source>
</evidence>
<dbReference type="AlphaFoldDB" id="A0AA97LJ66"/>
<dbReference type="KEGG" id="emc:129344595"/>